<dbReference type="Pfam" id="PF08423">
    <property type="entry name" value="Rad51"/>
    <property type="match status" value="1"/>
</dbReference>
<keyword evidence="5" id="KW-0234">DNA repair</keyword>
<keyword evidence="3" id="KW-0227">DNA damage</keyword>
<comment type="subcellular location">
    <subcellularLocation>
        <location evidence="1">Nucleus</location>
    </subcellularLocation>
</comment>
<dbReference type="PROSITE" id="PS50162">
    <property type="entry name" value="RECA_2"/>
    <property type="match status" value="1"/>
</dbReference>
<dbReference type="PANTHER" id="PTHR46239:SF1">
    <property type="entry name" value="DNA REPAIR PROTEIN RAD51 HOMOLOG 3"/>
    <property type="match status" value="1"/>
</dbReference>
<evidence type="ECO:0000256" key="2">
    <source>
        <dbReference type="ARBA" id="ARBA00022741"/>
    </source>
</evidence>
<dbReference type="GO" id="GO:0033063">
    <property type="term" value="C:Rad51B-Rad51C-Rad51D-XRCC2 complex"/>
    <property type="evidence" value="ECO:0007669"/>
    <property type="project" value="TreeGrafter"/>
</dbReference>
<keyword evidence="4" id="KW-0067">ATP-binding</keyword>
<dbReference type="InterPro" id="IPR052093">
    <property type="entry name" value="HR_Repair_Mediator"/>
</dbReference>
<feature type="domain" description="RecA family profile 1" evidence="8">
    <location>
        <begin position="82"/>
        <end position="276"/>
    </location>
</feature>
<dbReference type="InterPro" id="IPR027417">
    <property type="entry name" value="P-loop_NTPase"/>
</dbReference>
<evidence type="ECO:0000256" key="6">
    <source>
        <dbReference type="ARBA" id="ARBA00023242"/>
    </source>
</evidence>
<comment type="caution">
    <text evidence="9">The sequence shown here is derived from an EMBL/GenBank/DDBJ whole genome shotgun (WGS) entry which is preliminary data.</text>
</comment>
<evidence type="ECO:0000256" key="4">
    <source>
        <dbReference type="ARBA" id="ARBA00022840"/>
    </source>
</evidence>
<reference evidence="9" key="1">
    <citation type="submission" date="2023-07" db="EMBL/GenBank/DDBJ databases">
        <authorList>
            <consortium name="AG Swart"/>
            <person name="Singh M."/>
            <person name="Singh A."/>
            <person name="Seah K."/>
            <person name="Emmerich C."/>
        </authorList>
    </citation>
    <scope>NUCLEOTIDE SEQUENCE</scope>
    <source>
        <strain evidence="9">DP1</strain>
    </source>
</reference>
<dbReference type="PANTHER" id="PTHR46239">
    <property type="entry name" value="DNA REPAIR PROTEIN RAD51 HOMOLOG 3 RAD51C"/>
    <property type="match status" value="1"/>
</dbReference>
<evidence type="ECO:0000256" key="7">
    <source>
        <dbReference type="ARBA" id="ARBA00040674"/>
    </source>
</evidence>
<dbReference type="InterPro" id="IPR020588">
    <property type="entry name" value="RecA_ATP-bd"/>
</dbReference>
<dbReference type="GO" id="GO:0000400">
    <property type="term" value="F:four-way junction DNA binding"/>
    <property type="evidence" value="ECO:0007669"/>
    <property type="project" value="TreeGrafter"/>
</dbReference>
<dbReference type="GO" id="GO:0008821">
    <property type="term" value="F:crossover junction DNA endonuclease activity"/>
    <property type="evidence" value="ECO:0007669"/>
    <property type="project" value="TreeGrafter"/>
</dbReference>
<accession>A0AAD2CYE6</accession>
<keyword evidence="10" id="KW-1185">Reference proteome</keyword>
<dbReference type="InterPro" id="IPR013632">
    <property type="entry name" value="Rad51_C"/>
</dbReference>
<dbReference type="GO" id="GO:0033065">
    <property type="term" value="C:Rad51C-XRCC3 complex"/>
    <property type="evidence" value="ECO:0007669"/>
    <property type="project" value="TreeGrafter"/>
</dbReference>
<dbReference type="GO" id="GO:0000707">
    <property type="term" value="P:meiotic DNA recombinase assembly"/>
    <property type="evidence" value="ECO:0007669"/>
    <property type="project" value="TreeGrafter"/>
</dbReference>
<evidence type="ECO:0000256" key="5">
    <source>
        <dbReference type="ARBA" id="ARBA00023204"/>
    </source>
</evidence>
<protein>
    <recommendedName>
        <fullName evidence="7">DNA repair protein RAD51 homolog 3</fullName>
    </recommendedName>
</protein>
<evidence type="ECO:0000259" key="8">
    <source>
        <dbReference type="PROSITE" id="PS50162"/>
    </source>
</evidence>
<gene>
    <name evidence="9" type="ORF">ECRASSUSDP1_LOCUS15727</name>
</gene>
<sequence length="355" mass="40915">MEEISVTNLNVDKKVKSSLQASGVTTLADIEEVNFDKLYEEIPPAEIVKIPEILNDVKGISDHFKNLLQKQPVIAKRKTRQAINLIRLPDQDPDELEEDPFLDAVFGLGEVTEIVGPSGCGKGQIGYQLCLNVQTPKELGGIEGEALYFDANGDFSAERLQEMAKYYRKKLIKSLGKDKELGEKLKEEYTEEEILNRVYYFRILDEDDQIQSFFMLEKILETHKNIKLVYYDPITIHPSKNEKPYQERKRMVNNMLVHFLKLAKKFQVCFVLTNILKSVRKYGKEQSENITRLEPNFGEILFQSCTNRVHIDRDSRIGEDVFKATLTKGSIYYERTKEFQTHFQVKESGIASILS</sequence>
<proteinExistence type="predicted"/>
<dbReference type="SUPFAM" id="SSF52540">
    <property type="entry name" value="P-loop containing nucleoside triphosphate hydrolases"/>
    <property type="match status" value="1"/>
</dbReference>
<evidence type="ECO:0000256" key="1">
    <source>
        <dbReference type="ARBA" id="ARBA00004123"/>
    </source>
</evidence>
<keyword evidence="2" id="KW-0547">Nucleotide-binding</keyword>
<evidence type="ECO:0000313" key="9">
    <source>
        <dbReference type="EMBL" id="CAI2374375.1"/>
    </source>
</evidence>
<dbReference type="GO" id="GO:0005524">
    <property type="term" value="F:ATP binding"/>
    <property type="evidence" value="ECO:0007669"/>
    <property type="project" value="UniProtKB-KW"/>
</dbReference>
<dbReference type="GO" id="GO:0005657">
    <property type="term" value="C:replication fork"/>
    <property type="evidence" value="ECO:0007669"/>
    <property type="project" value="TreeGrafter"/>
</dbReference>
<evidence type="ECO:0000313" key="10">
    <source>
        <dbReference type="Proteomes" id="UP001295684"/>
    </source>
</evidence>
<dbReference type="AlphaFoldDB" id="A0AAD2CYE6"/>
<dbReference type="GO" id="GO:0007131">
    <property type="term" value="P:reciprocal meiotic recombination"/>
    <property type="evidence" value="ECO:0007669"/>
    <property type="project" value="TreeGrafter"/>
</dbReference>
<dbReference type="GO" id="GO:0140664">
    <property type="term" value="F:ATP-dependent DNA damage sensor activity"/>
    <property type="evidence" value="ECO:0007669"/>
    <property type="project" value="InterPro"/>
</dbReference>
<name>A0AAD2CYE6_EUPCR</name>
<keyword evidence="6" id="KW-0539">Nucleus</keyword>
<dbReference type="EMBL" id="CAMPGE010015771">
    <property type="protein sequence ID" value="CAI2374375.1"/>
    <property type="molecule type" value="Genomic_DNA"/>
</dbReference>
<evidence type="ECO:0000256" key="3">
    <source>
        <dbReference type="ARBA" id="ARBA00022763"/>
    </source>
</evidence>
<dbReference type="Gene3D" id="3.40.50.300">
    <property type="entry name" value="P-loop containing nucleotide triphosphate hydrolases"/>
    <property type="match status" value="1"/>
</dbReference>
<organism evidence="9 10">
    <name type="scientific">Euplotes crassus</name>
    <dbReference type="NCBI Taxonomy" id="5936"/>
    <lineage>
        <taxon>Eukaryota</taxon>
        <taxon>Sar</taxon>
        <taxon>Alveolata</taxon>
        <taxon>Ciliophora</taxon>
        <taxon>Intramacronucleata</taxon>
        <taxon>Spirotrichea</taxon>
        <taxon>Hypotrichia</taxon>
        <taxon>Euplotida</taxon>
        <taxon>Euplotidae</taxon>
        <taxon>Moneuplotes</taxon>
    </lineage>
</organism>
<dbReference type="Proteomes" id="UP001295684">
    <property type="component" value="Unassembled WGS sequence"/>
</dbReference>